<dbReference type="Ensembl" id="ENSPTXT00000019997.1">
    <property type="protein sequence ID" value="ENSPTXP00000019407.1"/>
    <property type="gene ID" value="ENSPTXG00000013407.1"/>
</dbReference>
<dbReference type="GeneTree" id="ENSGT00960000190494"/>
<dbReference type="InterPro" id="IPR050169">
    <property type="entry name" value="Krueppel_C2H2_ZnF"/>
</dbReference>
<dbReference type="PANTHER" id="PTHR23232:SF142">
    <property type="entry name" value="GASTRULA ZINC FINGER PROTEIN XLCGF57.1-LIKE-RELATED"/>
    <property type="match status" value="1"/>
</dbReference>
<dbReference type="InterPro" id="IPR036051">
    <property type="entry name" value="KRAB_dom_sf"/>
</dbReference>
<dbReference type="AlphaFoldDB" id="A0A670Z5S9"/>
<evidence type="ECO:0000313" key="3">
    <source>
        <dbReference type="Proteomes" id="UP000472273"/>
    </source>
</evidence>
<accession>A0A670Z5S9</accession>
<dbReference type="Pfam" id="PF01352">
    <property type="entry name" value="KRAB"/>
    <property type="match status" value="1"/>
</dbReference>
<evidence type="ECO:0000259" key="1">
    <source>
        <dbReference type="PROSITE" id="PS50805"/>
    </source>
</evidence>
<dbReference type="CDD" id="cd07765">
    <property type="entry name" value="KRAB_A-box"/>
    <property type="match status" value="1"/>
</dbReference>
<evidence type="ECO:0000313" key="2">
    <source>
        <dbReference type="Ensembl" id="ENSPTXP00000019407.1"/>
    </source>
</evidence>
<feature type="domain" description="KRAB" evidence="1">
    <location>
        <begin position="15"/>
        <end position="64"/>
    </location>
</feature>
<reference evidence="2" key="2">
    <citation type="submission" date="2025-09" db="UniProtKB">
        <authorList>
            <consortium name="Ensembl"/>
        </authorList>
    </citation>
    <scope>IDENTIFICATION</scope>
</reference>
<organism evidence="2 3">
    <name type="scientific">Pseudonaja textilis</name>
    <name type="common">Eastern brown snake</name>
    <dbReference type="NCBI Taxonomy" id="8673"/>
    <lineage>
        <taxon>Eukaryota</taxon>
        <taxon>Metazoa</taxon>
        <taxon>Chordata</taxon>
        <taxon>Craniata</taxon>
        <taxon>Vertebrata</taxon>
        <taxon>Euteleostomi</taxon>
        <taxon>Lepidosauria</taxon>
        <taxon>Squamata</taxon>
        <taxon>Bifurcata</taxon>
        <taxon>Unidentata</taxon>
        <taxon>Episquamata</taxon>
        <taxon>Toxicofera</taxon>
        <taxon>Serpentes</taxon>
        <taxon>Colubroidea</taxon>
        <taxon>Elapidae</taxon>
        <taxon>Hydrophiinae</taxon>
        <taxon>Pseudonaja</taxon>
    </lineage>
</organism>
<name>A0A670Z5S9_PSETE</name>
<proteinExistence type="predicted"/>
<dbReference type="Gene3D" id="6.10.140.140">
    <property type="match status" value="1"/>
</dbReference>
<dbReference type="InterPro" id="IPR001909">
    <property type="entry name" value="KRAB"/>
</dbReference>
<dbReference type="PANTHER" id="PTHR23232">
    <property type="entry name" value="KRAB DOMAIN C2H2 ZINC FINGER"/>
    <property type="match status" value="1"/>
</dbReference>
<dbReference type="Proteomes" id="UP000472273">
    <property type="component" value="Unplaced"/>
</dbReference>
<reference evidence="2" key="1">
    <citation type="submission" date="2025-08" db="UniProtKB">
        <authorList>
            <consortium name="Ensembl"/>
        </authorList>
    </citation>
    <scope>IDENTIFICATION</scope>
</reference>
<protein>
    <recommendedName>
        <fullName evidence="1">KRAB domain-containing protein</fullName>
    </recommendedName>
</protein>
<sequence>MDSFHKCFKRENGSDPFEEVTVDFTEEEWTLLDSGQRDLCKEVSLEAFRNMSAVGKVPLCSRFH</sequence>
<keyword evidence="3" id="KW-1185">Reference proteome</keyword>
<dbReference type="GO" id="GO:0006355">
    <property type="term" value="P:regulation of DNA-templated transcription"/>
    <property type="evidence" value="ECO:0007669"/>
    <property type="project" value="InterPro"/>
</dbReference>
<dbReference type="PROSITE" id="PS50805">
    <property type="entry name" value="KRAB"/>
    <property type="match status" value="1"/>
</dbReference>
<dbReference type="SMART" id="SM00349">
    <property type="entry name" value="KRAB"/>
    <property type="match status" value="1"/>
</dbReference>
<dbReference type="SUPFAM" id="SSF109640">
    <property type="entry name" value="KRAB domain (Kruppel-associated box)"/>
    <property type="match status" value="1"/>
</dbReference>